<feature type="transmembrane region" description="Helical" evidence="2">
    <location>
        <begin position="43"/>
        <end position="67"/>
    </location>
</feature>
<feature type="compositionally biased region" description="Acidic residues" evidence="1">
    <location>
        <begin position="109"/>
        <end position="122"/>
    </location>
</feature>
<dbReference type="OrthoDB" id="2958512at2"/>
<feature type="region of interest" description="Disordered" evidence="1">
    <location>
        <begin position="73"/>
        <end position="140"/>
    </location>
</feature>
<feature type="compositionally biased region" description="Polar residues" evidence="1">
    <location>
        <begin position="73"/>
        <end position="82"/>
    </location>
</feature>
<dbReference type="AlphaFoldDB" id="A0A1I0F7H5"/>
<dbReference type="Proteomes" id="UP000198618">
    <property type="component" value="Unassembled WGS sequence"/>
</dbReference>
<evidence type="ECO:0000256" key="2">
    <source>
        <dbReference type="SAM" id="Phobius"/>
    </source>
</evidence>
<keyword evidence="2" id="KW-0812">Transmembrane</keyword>
<keyword evidence="2" id="KW-1133">Transmembrane helix</keyword>
<protein>
    <submittedName>
        <fullName evidence="3">Uncharacterized protein</fullName>
    </submittedName>
</protein>
<evidence type="ECO:0000313" key="3">
    <source>
        <dbReference type="EMBL" id="SET54036.1"/>
    </source>
</evidence>
<evidence type="ECO:0000313" key="4">
    <source>
        <dbReference type="Proteomes" id="UP000198618"/>
    </source>
</evidence>
<dbReference type="RefSeq" id="WP_090871040.1">
    <property type="nucleotide sequence ID" value="NZ_FOHE01000014.1"/>
</dbReference>
<accession>A0A1I0F7H5</accession>
<gene>
    <name evidence="3" type="ORF">SAMN05216389_11447</name>
</gene>
<keyword evidence="4" id="KW-1185">Reference proteome</keyword>
<feature type="compositionally biased region" description="Polar residues" evidence="1">
    <location>
        <begin position="127"/>
        <end position="140"/>
    </location>
</feature>
<evidence type="ECO:0000256" key="1">
    <source>
        <dbReference type="SAM" id="MobiDB-lite"/>
    </source>
</evidence>
<dbReference type="STRING" id="930131.SAMN05216389_11447"/>
<organism evidence="3 4">
    <name type="scientific">Oceanobacillus limi</name>
    <dbReference type="NCBI Taxonomy" id="930131"/>
    <lineage>
        <taxon>Bacteria</taxon>
        <taxon>Bacillati</taxon>
        <taxon>Bacillota</taxon>
        <taxon>Bacilli</taxon>
        <taxon>Bacillales</taxon>
        <taxon>Bacillaceae</taxon>
        <taxon>Oceanobacillus</taxon>
    </lineage>
</organism>
<feature type="compositionally biased region" description="Basic and acidic residues" evidence="1">
    <location>
        <begin position="84"/>
        <end position="106"/>
    </location>
</feature>
<reference evidence="3 4" key="1">
    <citation type="submission" date="2016-10" db="EMBL/GenBank/DDBJ databases">
        <authorList>
            <person name="de Groot N.N."/>
        </authorList>
    </citation>
    <scope>NUCLEOTIDE SEQUENCE [LARGE SCALE GENOMIC DNA]</scope>
    <source>
        <strain evidence="3 4">IBRC-M 10780</strain>
    </source>
</reference>
<sequence length="277" mass="32346">MDKQLKKLKKQFEADIPTSFTEKDKEAVFEKIKNREIKQPKKVFPLFPKVLTSFVVASIVLIVVITINNNPSDFSNSMNDATDTAEKNEMSSLAREEVEMEDKRNDTLIMEESEEEANESNDLDLAQESQESNQIETTIEPSDELMNIYTSYKASLDDNLLQGLDPIDVFKLYYHAQIQGDQEVQYALYLQGEKYGTPDKEAYFNDRNLYENNMEDLKEFYGQLKQLTLFTEVQFATNEEEYALINFEIEDKDWPSSFRLIKDPDTNVWKVQWMPLQ</sequence>
<name>A0A1I0F7H5_9BACI</name>
<keyword evidence="2" id="KW-0472">Membrane</keyword>
<proteinExistence type="predicted"/>
<dbReference type="EMBL" id="FOHE01000014">
    <property type="protein sequence ID" value="SET54036.1"/>
    <property type="molecule type" value="Genomic_DNA"/>
</dbReference>